<protein>
    <recommendedName>
        <fullName evidence="3">DDE Tnp4 domain-containing protein</fullName>
    </recommendedName>
</protein>
<evidence type="ECO:0000256" key="2">
    <source>
        <dbReference type="ARBA" id="ARBA00022723"/>
    </source>
</evidence>
<evidence type="ECO:0000313" key="4">
    <source>
        <dbReference type="EMBL" id="OWZ21783.1"/>
    </source>
</evidence>
<reference evidence="5" key="1">
    <citation type="submission" date="2017-03" db="EMBL/GenBank/DDBJ databases">
        <title>Phytopthora megakarya and P. palmivora, two closely related causual agents of cacao black pod achieved similar genome size and gene model numbers by different mechanisms.</title>
        <authorList>
            <person name="Ali S."/>
            <person name="Shao J."/>
            <person name="Larry D.J."/>
            <person name="Kronmiller B."/>
            <person name="Shen D."/>
            <person name="Strem M.D."/>
            <person name="Melnick R.L."/>
            <person name="Guiltinan M.J."/>
            <person name="Tyler B.M."/>
            <person name="Meinhardt L.W."/>
            <person name="Bailey B.A."/>
        </authorList>
    </citation>
    <scope>NUCLEOTIDE SEQUENCE [LARGE SCALE GENOMIC DNA]</scope>
    <source>
        <strain evidence="5">zdho120</strain>
    </source>
</reference>
<accession>A0A225WW11</accession>
<dbReference type="EMBL" id="NBNE01000189">
    <property type="protein sequence ID" value="OWZ21783.1"/>
    <property type="molecule type" value="Genomic_DNA"/>
</dbReference>
<dbReference type="Proteomes" id="UP000198211">
    <property type="component" value="Unassembled WGS sequence"/>
</dbReference>
<dbReference type="Pfam" id="PF13359">
    <property type="entry name" value="DDE_Tnp_4"/>
    <property type="match status" value="1"/>
</dbReference>
<keyword evidence="5" id="KW-1185">Reference proteome</keyword>
<name>A0A225WW11_9STRA</name>
<comment type="cofactor">
    <cofactor evidence="1">
        <name>a divalent metal cation</name>
        <dbReference type="ChEBI" id="CHEBI:60240"/>
    </cofactor>
</comment>
<comment type="caution">
    <text evidence="4">The sequence shown here is derived from an EMBL/GenBank/DDBJ whole genome shotgun (WGS) entry which is preliminary data.</text>
</comment>
<organism evidence="4 5">
    <name type="scientific">Phytophthora megakarya</name>
    <dbReference type="NCBI Taxonomy" id="4795"/>
    <lineage>
        <taxon>Eukaryota</taxon>
        <taxon>Sar</taxon>
        <taxon>Stramenopiles</taxon>
        <taxon>Oomycota</taxon>
        <taxon>Peronosporomycetes</taxon>
        <taxon>Peronosporales</taxon>
        <taxon>Peronosporaceae</taxon>
        <taxon>Phytophthora</taxon>
    </lineage>
</organism>
<dbReference type="AlphaFoldDB" id="A0A225WW11"/>
<proteinExistence type="predicted"/>
<dbReference type="OrthoDB" id="74927at2759"/>
<keyword evidence="2" id="KW-0479">Metal-binding</keyword>
<evidence type="ECO:0000256" key="1">
    <source>
        <dbReference type="ARBA" id="ARBA00001968"/>
    </source>
</evidence>
<dbReference type="GO" id="GO:0046872">
    <property type="term" value="F:metal ion binding"/>
    <property type="evidence" value="ECO:0007669"/>
    <property type="project" value="UniProtKB-KW"/>
</dbReference>
<dbReference type="PANTHER" id="PTHR34615:SF1">
    <property type="entry name" value="PX DOMAIN-CONTAINING PROTEIN"/>
    <property type="match status" value="1"/>
</dbReference>
<evidence type="ECO:0000259" key="3">
    <source>
        <dbReference type="Pfam" id="PF13359"/>
    </source>
</evidence>
<dbReference type="InterPro" id="IPR027806">
    <property type="entry name" value="HARBI1_dom"/>
</dbReference>
<sequence>MLLLISAQPERPIVPNVRFLLTKLTNADSELLFRFDVSGVMALGRSFLLPEYVVTTHRDKVHFTEALSILLYRLSYPKRLYDMMQLFGRSTGQLSRIIQHMVLYLYRRFESIIYFQRRVCTERIHRYAEAVRMKGAPMSSVFGFIDGTKNAVCRPSSRPGTNENLQRQVYSGHKRVHCLNYQAVVTPDGLAIHFWGGPIEGRRHDITLLNESKLLDFLEEHRTIFDGYNIYGDPAYGVRKFIISGFKKARLSTVEQLFNSRMSSVREAVEWKFKELKTLWAFIDFKKSLRVRLSPVGKYVAISMLLSNCHCCYYQGNQISSYFNLAPPSLESYLLQ</sequence>
<feature type="domain" description="DDE Tnp4" evidence="3">
    <location>
        <begin position="145"/>
        <end position="308"/>
    </location>
</feature>
<evidence type="ECO:0000313" key="5">
    <source>
        <dbReference type="Proteomes" id="UP000198211"/>
    </source>
</evidence>
<dbReference type="PANTHER" id="PTHR34615">
    <property type="entry name" value="PX DOMAIN-CONTAINING PROTEIN"/>
    <property type="match status" value="1"/>
</dbReference>
<gene>
    <name evidence="4" type="ORF">PHMEG_0003613</name>
</gene>